<dbReference type="Gene3D" id="3.30.70.580">
    <property type="entry name" value="Pseudouridine synthase I, catalytic domain, N-terminal subdomain"/>
    <property type="match status" value="1"/>
</dbReference>
<dbReference type="PANTHER" id="PTHR47683:SF2">
    <property type="entry name" value="RNA-BINDING S4 DOMAIN-CONTAINING PROTEIN"/>
    <property type="match status" value="1"/>
</dbReference>
<evidence type="ECO:0000256" key="2">
    <source>
        <dbReference type="ARBA" id="ARBA00023235"/>
    </source>
</evidence>
<dbReference type="SUPFAM" id="SSF55120">
    <property type="entry name" value="Pseudouridine synthase"/>
    <property type="match status" value="1"/>
</dbReference>
<comment type="caution">
    <text evidence="5">The sequence shown here is derived from an EMBL/GenBank/DDBJ whole genome shotgun (WGS) entry which is preliminary data.</text>
</comment>
<evidence type="ECO:0000256" key="3">
    <source>
        <dbReference type="RuleBase" id="RU003887"/>
    </source>
</evidence>
<gene>
    <name evidence="5" type="ORF">Aconfl_16380</name>
</gene>
<dbReference type="InterPro" id="IPR018496">
    <property type="entry name" value="PsdUridine_synth_RsuA/RluB_CS"/>
</dbReference>
<dbReference type="InterPro" id="IPR042092">
    <property type="entry name" value="PsdUridine_s_RsuA/RluB/E/F_cat"/>
</dbReference>
<evidence type="ECO:0000313" key="5">
    <source>
        <dbReference type="EMBL" id="GMQ28995.1"/>
    </source>
</evidence>
<comment type="similarity">
    <text evidence="1 3">Belongs to the pseudouridine synthase RsuA family.</text>
</comment>
<dbReference type="EC" id="5.4.99.-" evidence="3"/>
<sequence>MIASAAEVNPKDLPRYFIIYKPFGVVSQFSGEGPTLASLGTFPKEVYPVGRLDKDSEGLLLITDDKWLNHHLLNPRFGHQRTYYAQVEGIPTPEALKQLQSGVTINVDGKDYRTNPSIAKIIDPVPTLPDRNPPIRYRASIPDTWISLTLIEGKNRQVRKMTAAVGFPTLRLVRFSMEKITIDGMQSGEVREMEQETVYRMLGLTGYAKTGANQKGRRS</sequence>
<reference evidence="5 6" key="1">
    <citation type="submission" date="2023-08" db="EMBL/GenBank/DDBJ databases">
        <title>Draft genome sequence of Algoriphagus confluentis.</title>
        <authorList>
            <person name="Takatani N."/>
            <person name="Hosokawa M."/>
            <person name="Sawabe T."/>
        </authorList>
    </citation>
    <scope>NUCLEOTIDE SEQUENCE [LARGE SCALE GENOMIC DNA]</scope>
    <source>
        <strain evidence="5 6">NBRC 111222</strain>
    </source>
</reference>
<feature type="domain" description="Pseudouridine synthase RsuA/RluA-like" evidence="4">
    <location>
        <begin position="16"/>
        <end position="164"/>
    </location>
</feature>
<dbReference type="InterPro" id="IPR020094">
    <property type="entry name" value="TruA/RsuA/RluB/E/F_N"/>
</dbReference>
<evidence type="ECO:0000259" key="4">
    <source>
        <dbReference type="Pfam" id="PF00849"/>
    </source>
</evidence>
<dbReference type="Pfam" id="PF00849">
    <property type="entry name" value="PseudoU_synth_2"/>
    <property type="match status" value="1"/>
</dbReference>
<proteinExistence type="inferred from homology"/>
<evidence type="ECO:0000256" key="1">
    <source>
        <dbReference type="ARBA" id="ARBA00008348"/>
    </source>
</evidence>
<dbReference type="EMBL" id="BTPD01000004">
    <property type="protein sequence ID" value="GMQ28995.1"/>
    <property type="molecule type" value="Genomic_DNA"/>
</dbReference>
<dbReference type="InterPro" id="IPR050343">
    <property type="entry name" value="RsuA_PseudoU_synthase"/>
</dbReference>
<dbReference type="NCBIfam" id="TIGR00093">
    <property type="entry name" value="pseudouridine synthase"/>
    <property type="match status" value="1"/>
</dbReference>
<keyword evidence="6" id="KW-1185">Reference proteome</keyword>
<dbReference type="InterPro" id="IPR006145">
    <property type="entry name" value="PsdUridine_synth_RsuA/RluA"/>
</dbReference>
<keyword evidence="2 3" id="KW-0413">Isomerase</keyword>
<dbReference type="InterPro" id="IPR000748">
    <property type="entry name" value="PsdUridine_synth_RsuA/RluB/E/F"/>
</dbReference>
<dbReference type="PROSITE" id="PS01149">
    <property type="entry name" value="PSI_RSU"/>
    <property type="match status" value="1"/>
</dbReference>
<organism evidence="5 6">
    <name type="scientific">Algoriphagus confluentis</name>
    <dbReference type="NCBI Taxonomy" id="1697556"/>
    <lineage>
        <taxon>Bacteria</taxon>
        <taxon>Pseudomonadati</taxon>
        <taxon>Bacteroidota</taxon>
        <taxon>Cytophagia</taxon>
        <taxon>Cytophagales</taxon>
        <taxon>Cyclobacteriaceae</taxon>
        <taxon>Algoriphagus</taxon>
    </lineage>
</organism>
<accession>A0ABQ6PP38</accession>
<dbReference type="Proteomes" id="UP001338309">
    <property type="component" value="Unassembled WGS sequence"/>
</dbReference>
<dbReference type="InterPro" id="IPR020103">
    <property type="entry name" value="PsdUridine_synth_cat_dom_sf"/>
</dbReference>
<dbReference type="PANTHER" id="PTHR47683">
    <property type="entry name" value="PSEUDOURIDINE SYNTHASE FAMILY PROTEIN-RELATED"/>
    <property type="match status" value="1"/>
</dbReference>
<dbReference type="Gene3D" id="3.30.70.1560">
    <property type="entry name" value="Alpha-L RNA-binding motif"/>
    <property type="match status" value="1"/>
</dbReference>
<name>A0ABQ6PP38_9BACT</name>
<evidence type="ECO:0000313" key="6">
    <source>
        <dbReference type="Proteomes" id="UP001338309"/>
    </source>
</evidence>
<protein>
    <recommendedName>
        <fullName evidence="3">Pseudouridine synthase</fullName>
        <ecNumber evidence="3">5.4.99.-</ecNumber>
    </recommendedName>
</protein>